<name>A0A927F7X3_9BACT</name>
<organism evidence="2 3">
    <name type="scientific">Pelagicoccus enzymogenes</name>
    <dbReference type="NCBI Taxonomy" id="2773457"/>
    <lineage>
        <taxon>Bacteria</taxon>
        <taxon>Pseudomonadati</taxon>
        <taxon>Verrucomicrobiota</taxon>
        <taxon>Opitutia</taxon>
        <taxon>Puniceicoccales</taxon>
        <taxon>Pelagicoccaceae</taxon>
        <taxon>Pelagicoccus</taxon>
    </lineage>
</organism>
<feature type="transmembrane region" description="Helical" evidence="1">
    <location>
        <begin position="30"/>
        <end position="47"/>
    </location>
</feature>
<evidence type="ECO:0000313" key="3">
    <source>
        <dbReference type="Proteomes" id="UP000622317"/>
    </source>
</evidence>
<keyword evidence="1" id="KW-0472">Membrane</keyword>
<gene>
    <name evidence="2" type="ORF">IEN85_10810</name>
</gene>
<dbReference type="Proteomes" id="UP000622317">
    <property type="component" value="Unassembled WGS sequence"/>
</dbReference>
<feature type="transmembrane region" description="Helical" evidence="1">
    <location>
        <begin position="67"/>
        <end position="86"/>
    </location>
</feature>
<dbReference type="EMBL" id="JACYFG010000026">
    <property type="protein sequence ID" value="MBD5779979.1"/>
    <property type="molecule type" value="Genomic_DNA"/>
</dbReference>
<sequence length="234" mass="27397">MKNPLRILYRRVTWTSLRSLGESKAVKSSVFWFLVTPIAAKLVFALKNDVLPHTNYSEWANALVLPFPWWVLYFASLFFAIGRLSFMSKCPKVIRDYASYRDFREAGVASFQLTEWYMDIVENDPLTKNDQDRFTNGHNVYLNLWVERCFGEPLEELIDRDTLENGEFSMISYAIWELNIPEKRIGDAFHMVTTESDKLHQGWAKFTFICFGLGLLAILLLIIRNLWYVLQTIN</sequence>
<keyword evidence="1" id="KW-0812">Transmembrane</keyword>
<feature type="transmembrane region" description="Helical" evidence="1">
    <location>
        <begin position="206"/>
        <end position="230"/>
    </location>
</feature>
<keyword evidence="3" id="KW-1185">Reference proteome</keyword>
<comment type="caution">
    <text evidence="2">The sequence shown here is derived from an EMBL/GenBank/DDBJ whole genome shotgun (WGS) entry which is preliminary data.</text>
</comment>
<reference evidence="2" key="1">
    <citation type="submission" date="2020-09" db="EMBL/GenBank/DDBJ databases">
        <title>Pelagicoccus enzymogenes sp. nov. with an EPS production, isolated from marine sediment.</title>
        <authorList>
            <person name="Feng X."/>
        </authorList>
    </citation>
    <scope>NUCLEOTIDE SEQUENCE</scope>
    <source>
        <strain evidence="2">NFK12</strain>
    </source>
</reference>
<proteinExistence type="predicted"/>
<keyword evidence="1" id="KW-1133">Transmembrane helix</keyword>
<evidence type="ECO:0000313" key="2">
    <source>
        <dbReference type="EMBL" id="MBD5779979.1"/>
    </source>
</evidence>
<dbReference type="AlphaFoldDB" id="A0A927F7X3"/>
<dbReference type="RefSeq" id="WP_191617107.1">
    <property type="nucleotide sequence ID" value="NZ_JACYFG010000026.1"/>
</dbReference>
<protein>
    <submittedName>
        <fullName evidence="2">Uncharacterized protein</fullName>
    </submittedName>
</protein>
<evidence type="ECO:0000256" key="1">
    <source>
        <dbReference type="SAM" id="Phobius"/>
    </source>
</evidence>
<accession>A0A927F7X3</accession>